<organism evidence="1">
    <name type="scientific">marine sediment metagenome</name>
    <dbReference type="NCBI Taxonomy" id="412755"/>
    <lineage>
        <taxon>unclassified sequences</taxon>
        <taxon>metagenomes</taxon>
        <taxon>ecological metagenomes</taxon>
    </lineage>
</organism>
<evidence type="ECO:0000313" key="1">
    <source>
        <dbReference type="EMBL" id="GAG04699.1"/>
    </source>
</evidence>
<sequence length="83" mass="9708">FDYRSHSIPDNTNCGGRNFLKIIGDFYTCSSDSGGFERNIQINKIGDDKIEVEVQVSWQERGRTHMVAARENLYQWYKIEETE</sequence>
<proteinExistence type="predicted"/>
<comment type="caution">
    <text evidence="1">The sequence shown here is derived from an EMBL/GenBank/DDBJ whole genome shotgun (WGS) entry which is preliminary data.</text>
</comment>
<protein>
    <submittedName>
        <fullName evidence="1">Uncharacterized protein</fullName>
    </submittedName>
</protein>
<reference evidence="1" key="1">
    <citation type="journal article" date="2014" name="Front. Microbiol.">
        <title>High frequency of phylogenetically diverse reductive dehalogenase-homologous genes in deep subseafloor sedimentary metagenomes.</title>
        <authorList>
            <person name="Kawai M."/>
            <person name="Futagami T."/>
            <person name="Toyoda A."/>
            <person name="Takaki Y."/>
            <person name="Nishi S."/>
            <person name="Hori S."/>
            <person name="Arai W."/>
            <person name="Tsubouchi T."/>
            <person name="Morono Y."/>
            <person name="Uchiyama I."/>
            <person name="Ito T."/>
            <person name="Fujiyama A."/>
            <person name="Inagaki F."/>
            <person name="Takami H."/>
        </authorList>
    </citation>
    <scope>NUCLEOTIDE SEQUENCE</scope>
    <source>
        <strain evidence="1">Expedition CK06-06</strain>
    </source>
</reference>
<name>X0UG20_9ZZZZ</name>
<feature type="non-terminal residue" evidence="1">
    <location>
        <position position="1"/>
    </location>
</feature>
<accession>X0UG20</accession>
<dbReference type="AlphaFoldDB" id="X0UG20"/>
<gene>
    <name evidence="1" type="ORF">S01H1_32630</name>
</gene>
<dbReference type="EMBL" id="BARS01020215">
    <property type="protein sequence ID" value="GAG04699.1"/>
    <property type="molecule type" value="Genomic_DNA"/>
</dbReference>